<keyword evidence="9" id="KW-1185">Reference proteome</keyword>
<gene>
    <name evidence="8" type="ORF">GCM10022200_15130</name>
</gene>
<accession>A0ABP7AIV0</accession>
<evidence type="ECO:0000256" key="4">
    <source>
        <dbReference type="ARBA" id="ARBA00013208"/>
    </source>
</evidence>
<dbReference type="EC" id="3.4.21.89" evidence="4 6"/>
<reference evidence="9" key="1">
    <citation type="journal article" date="2019" name="Int. J. Syst. Evol. Microbiol.">
        <title>The Global Catalogue of Microorganisms (GCM) 10K type strain sequencing project: providing services to taxonomists for standard genome sequencing and annotation.</title>
        <authorList>
            <consortium name="The Broad Institute Genomics Platform"/>
            <consortium name="The Broad Institute Genome Sequencing Center for Infectious Disease"/>
            <person name="Wu L."/>
            <person name="Ma J."/>
        </authorList>
    </citation>
    <scope>NUCLEOTIDE SEQUENCE [LARGE SCALE GENOMIC DNA]</scope>
    <source>
        <strain evidence="9">JCM 16544</strain>
    </source>
</reference>
<evidence type="ECO:0000256" key="1">
    <source>
        <dbReference type="ARBA" id="ARBA00000677"/>
    </source>
</evidence>
<dbReference type="PANTHER" id="PTHR43390">
    <property type="entry name" value="SIGNAL PEPTIDASE I"/>
    <property type="match status" value="1"/>
</dbReference>
<dbReference type="InterPro" id="IPR000223">
    <property type="entry name" value="Pept_S26A_signal_pept_1"/>
</dbReference>
<evidence type="ECO:0000313" key="9">
    <source>
        <dbReference type="Proteomes" id="UP001501697"/>
    </source>
</evidence>
<dbReference type="SUPFAM" id="SSF51306">
    <property type="entry name" value="LexA/Signal peptidase"/>
    <property type="match status" value="1"/>
</dbReference>
<feature type="domain" description="Peptidase S26" evidence="7">
    <location>
        <begin position="23"/>
        <end position="197"/>
    </location>
</feature>
<keyword evidence="6" id="KW-1133">Transmembrane helix</keyword>
<evidence type="ECO:0000259" key="7">
    <source>
        <dbReference type="Pfam" id="PF10502"/>
    </source>
</evidence>
<comment type="subcellular location">
    <subcellularLocation>
        <location evidence="2">Cell membrane</location>
        <topology evidence="2">Single-pass type II membrane protein</topology>
    </subcellularLocation>
    <subcellularLocation>
        <location evidence="6">Membrane</location>
        <topology evidence="6">Single-pass type II membrane protein</topology>
    </subcellularLocation>
</comment>
<evidence type="ECO:0000313" key="8">
    <source>
        <dbReference type="EMBL" id="GAA3633069.1"/>
    </source>
</evidence>
<dbReference type="InterPro" id="IPR019533">
    <property type="entry name" value="Peptidase_S26"/>
</dbReference>
<proteinExistence type="inferred from homology"/>
<protein>
    <recommendedName>
        <fullName evidence="4 6">Signal peptidase I</fullName>
        <ecNumber evidence="4 6">3.4.21.89</ecNumber>
    </recommendedName>
</protein>
<dbReference type="PROSITE" id="PS00761">
    <property type="entry name" value="SPASE_I_3"/>
    <property type="match status" value="1"/>
</dbReference>
<dbReference type="RefSeq" id="WP_344737387.1">
    <property type="nucleotide sequence ID" value="NZ_BAAAYU010000005.1"/>
</dbReference>
<organism evidence="8 9">
    <name type="scientific">Microbacterium awajiense</name>
    <dbReference type="NCBI Taxonomy" id="415214"/>
    <lineage>
        <taxon>Bacteria</taxon>
        <taxon>Bacillati</taxon>
        <taxon>Actinomycetota</taxon>
        <taxon>Actinomycetes</taxon>
        <taxon>Micrococcales</taxon>
        <taxon>Microbacteriaceae</taxon>
        <taxon>Microbacterium</taxon>
    </lineage>
</organism>
<dbReference type="InterPro" id="IPR019758">
    <property type="entry name" value="Pept_S26A_signal_pept_1_CS"/>
</dbReference>
<keyword evidence="6" id="KW-0812">Transmembrane</keyword>
<evidence type="ECO:0000256" key="2">
    <source>
        <dbReference type="ARBA" id="ARBA00004401"/>
    </source>
</evidence>
<sequence>MSTDEHAPRPLWRRVTGSFWFQLAAAFVATGLVLSFVAKPYWVPSGSMEQTLQPGDRILVNRLAYVGSTPTTGDVIVFDADAAWGLPAPDSDDPVRTALRWLGEVTGFGPSGPHTLVKRVIAGPGQTAQCCDEQGRVTVDGVGLDEPYVTNDFAFEPGTIDCESEPRSGRCFGPVVVPDQSYLVLGDNRTGSADSAHRCRAAEVSPSCWRWAGNVVGKSVAVIWPIGRWSGL</sequence>
<dbReference type="CDD" id="cd06530">
    <property type="entry name" value="S26_SPase_I"/>
    <property type="match status" value="1"/>
</dbReference>
<dbReference type="Proteomes" id="UP001501697">
    <property type="component" value="Unassembled WGS sequence"/>
</dbReference>
<dbReference type="PRINTS" id="PR00727">
    <property type="entry name" value="LEADERPTASE"/>
</dbReference>
<dbReference type="Gene3D" id="2.10.109.10">
    <property type="entry name" value="Umud Fragment, subunit A"/>
    <property type="match status" value="1"/>
</dbReference>
<dbReference type="Pfam" id="PF10502">
    <property type="entry name" value="Peptidase_S26"/>
    <property type="match status" value="1"/>
</dbReference>
<dbReference type="NCBIfam" id="TIGR02227">
    <property type="entry name" value="sigpep_I_bact"/>
    <property type="match status" value="1"/>
</dbReference>
<comment type="catalytic activity">
    <reaction evidence="1 6">
        <text>Cleavage of hydrophobic, N-terminal signal or leader sequences from secreted and periplasmic proteins.</text>
        <dbReference type="EC" id="3.4.21.89"/>
    </reaction>
</comment>
<dbReference type="PANTHER" id="PTHR43390:SF1">
    <property type="entry name" value="CHLOROPLAST PROCESSING PEPTIDASE"/>
    <property type="match status" value="1"/>
</dbReference>
<comment type="caution">
    <text evidence="8">The sequence shown here is derived from an EMBL/GenBank/DDBJ whole genome shotgun (WGS) entry which is preliminary data.</text>
</comment>
<keyword evidence="5 6" id="KW-0378">Hydrolase</keyword>
<comment type="similarity">
    <text evidence="3 6">Belongs to the peptidase S26 family.</text>
</comment>
<keyword evidence="6" id="KW-0472">Membrane</keyword>
<evidence type="ECO:0000256" key="3">
    <source>
        <dbReference type="ARBA" id="ARBA00009370"/>
    </source>
</evidence>
<feature type="transmembrane region" description="Helical" evidence="6">
    <location>
        <begin position="20"/>
        <end position="38"/>
    </location>
</feature>
<dbReference type="EMBL" id="BAAAYU010000005">
    <property type="protein sequence ID" value="GAA3633069.1"/>
    <property type="molecule type" value="Genomic_DNA"/>
</dbReference>
<name>A0ABP7AIV0_9MICO</name>
<evidence type="ECO:0000256" key="5">
    <source>
        <dbReference type="ARBA" id="ARBA00022801"/>
    </source>
</evidence>
<dbReference type="InterPro" id="IPR036286">
    <property type="entry name" value="LexA/Signal_pep-like_sf"/>
</dbReference>
<keyword evidence="6" id="KW-0645">Protease</keyword>
<evidence type="ECO:0000256" key="6">
    <source>
        <dbReference type="RuleBase" id="RU362042"/>
    </source>
</evidence>